<feature type="compositionally biased region" description="Basic residues" evidence="1">
    <location>
        <begin position="180"/>
        <end position="192"/>
    </location>
</feature>
<name>A0ABY7F2C3_MYAAR</name>
<accession>A0ABY7F2C3</accession>
<feature type="compositionally biased region" description="Acidic residues" evidence="1">
    <location>
        <begin position="258"/>
        <end position="267"/>
    </location>
</feature>
<feature type="region of interest" description="Disordered" evidence="1">
    <location>
        <begin position="116"/>
        <end position="193"/>
    </location>
</feature>
<dbReference type="EMBL" id="CP111020">
    <property type="protein sequence ID" value="WAR15196.1"/>
    <property type="molecule type" value="Genomic_DNA"/>
</dbReference>
<gene>
    <name evidence="2" type="ORF">MAR_005301</name>
</gene>
<evidence type="ECO:0000313" key="3">
    <source>
        <dbReference type="Proteomes" id="UP001164746"/>
    </source>
</evidence>
<feature type="region of interest" description="Disordered" evidence="1">
    <location>
        <begin position="36"/>
        <end position="104"/>
    </location>
</feature>
<evidence type="ECO:0000256" key="1">
    <source>
        <dbReference type="SAM" id="MobiDB-lite"/>
    </source>
</evidence>
<keyword evidence="3" id="KW-1185">Reference proteome</keyword>
<feature type="compositionally biased region" description="Basic and acidic residues" evidence="1">
    <location>
        <begin position="36"/>
        <end position="46"/>
    </location>
</feature>
<organism evidence="2 3">
    <name type="scientific">Mya arenaria</name>
    <name type="common">Soft-shell clam</name>
    <dbReference type="NCBI Taxonomy" id="6604"/>
    <lineage>
        <taxon>Eukaryota</taxon>
        <taxon>Metazoa</taxon>
        <taxon>Spiralia</taxon>
        <taxon>Lophotrochozoa</taxon>
        <taxon>Mollusca</taxon>
        <taxon>Bivalvia</taxon>
        <taxon>Autobranchia</taxon>
        <taxon>Heteroconchia</taxon>
        <taxon>Euheterodonta</taxon>
        <taxon>Imparidentia</taxon>
        <taxon>Neoheterodontei</taxon>
        <taxon>Myida</taxon>
        <taxon>Myoidea</taxon>
        <taxon>Myidae</taxon>
        <taxon>Mya</taxon>
    </lineage>
</organism>
<evidence type="ECO:0000313" key="2">
    <source>
        <dbReference type="EMBL" id="WAR15196.1"/>
    </source>
</evidence>
<sequence length="267" mass="28617">MASAKPGMTRDGTMQVTAKEGIALLKASGKDTLLEMQGLKDGEKPPVKKAGTMEATAKEGLSLLEGTSLDPDAATRGQQKKLDAIGEEDAPPTKKPRMSKATTMVNTAKEAKDLLGAAAPDSDAMTRGQQKKIEEIQSEKPSPKKPKLSKNTTMAATAKEGSALVAGEKLGDTRQDTKKKAAKPSPIKKHTTIQKTLEEAKYVVDDVDVTEGRRLRSTGKPKPAPAPAKLKKAGTMQKTAKEGKEFLKRGKTPKKQEVDEEEEEDVE</sequence>
<feature type="compositionally biased region" description="Basic and acidic residues" evidence="1">
    <location>
        <begin position="169"/>
        <end position="179"/>
    </location>
</feature>
<dbReference type="Proteomes" id="UP001164746">
    <property type="component" value="Chromosome 9"/>
</dbReference>
<protein>
    <submittedName>
        <fullName evidence="2">Uncharacterized protein</fullName>
    </submittedName>
</protein>
<reference evidence="2" key="1">
    <citation type="submission" date="2022-11" db="EMBL/GenBank/DDBJ databases">
        <title>Centuries of genome instability and evolution in soft-shell clam transmissible cancer (bioRxiv).</title>
        <authorList>
            <person name="Hart S.F.M."/>
            <person name="Yonemitsu M.A."/>
            <person name="Giersch R.M."/>
            <person name="Beal B.F."/>
            <person name="Arriagada G."/>
            <person name="Davis B.W."/>
            <person name="Ostrander E.A."/>
            <person name="Goff S.P."/>
            <person name="Metzger M.J."/>
        </authorList>
    </citation>
    <scope>NUCLEOTIDE SEQUENCE</scope>
    <source>
        <strain evidence="2">MELC-2E11</strain>
        <tissue evidence="2">Siphon/mantle</tissue>
    </source>
</reference>
<feature type="region of interest" description="Disordered" evidence="1">
    <location>
        <begin position="210"/>
        <end position="267"/>
    </location>
</feature>
<feature type="compositionally biased region" description="Basic and acidic residues" evidence="1">
    <location>
        <begin position="239"/>
        <end position="248"/>
    </location>
</feature>
<feature type="compositionally biased region" description="Basic and acidic residues" evidence="1">
    <location>
        <begin position="131"/>
        <end position="142"/>
    </location>
</feature>
<proteinExistence type="predicted"/>